<evidence type="ECO:0000256" key="1">
    <source>
        <dbReference type="ARBA" id="ARBA00023015"/>
    </source>
</evidence>
<dbReference type="InterPro" id="IPR036390">
    <property type="entry name" value="WH_DNA-bd_sf"/>
</dbReference>
<dbReference type="Proteomes" id="UP000199361">
    <property type="component" value="Unassembled WGS sequence"/>
</dbReference>
<dbReference type="SMART" id="SM00345">
    <property type="entry name" value="HTH_GNTR"/>
    <property type="match status" value="1"/>
</dbReference>
<dbReference type="InterPro" id="IPR011663">
    <property type="entry name" value="UTRA"/>
</dbReference>
<protein>
    <submittedName>
        <fullName evidence="5">DNA-binding transcriptional regulator, GntR family</fullName>
    </submittedName>
</protein>
<sequence>MAEKPLPRYQQVADDLRAKIVSGIYPVGQPLPHTRDLIRKYGLGSDNVLLKAYKILKEEGLIRRNAAVGMIVQDPNPPVVDLTLHNPLGHGPLPWAECCKLAGLEGRTVTTSVTSRAAAQDEAALLGVAPGAAVVIRARTAHAGDVPVRLDEAIYPAELVEGTPIAAKQQVPGGIYGTLAQAGHAPAAVVRRAIGARPATGDEAKGLGLAAGAWVLAADQVIADGRGRAVELLRIIANPARVRFLEQALSLQSEGGT</sequence>
<keyword evidence="6" id="KW-1185">Reference proteome</keyword>
<evidence type="ECO:0000256" key="3">
    <source>
        <dbReference type="ARBA" id="ARBA00023163"/>
    </source>
</evidence>
<keyword evidence="2 5" id="KW-0238">DNA-binding</keyword>
<dbReference type="InterPro" id="IPR036388">
    <property type="entry name" value="WH-like_DNA-bd_sf"/>
</dbReference>
<reference evidence="5 6" key="1">
    <citation type="submission" date="2016-10" db="EMBL/GenBank/DDBJ databases">
        <authorList>
            <person name="de Groot N.N."/>
        </authorList>
    </citation>
    <scope>NUCLEOTIDE SEQUENCE [LARGE SCALE GENOMIC DNA]</scope>
    <source>
        <strain evidence="5 6">CGMCC 4.5598</strain>
    </source>
</reference>
<dbReference type="PROSITE" id="PS50949">
    <property type="entry name" value="HTH_GNTR"/>
    <property type="match status" value="1"/>
</dbReference>
<evidence type="ECO:0000313" key="6">
    <source>
        <dbReference type="Proteomes" id="UP000199361"/>
    </source>
</evidence>
<dbReference type="Gene3D" id="1.10.10.10">
    <property type="entry name" value="Winged helix-like DNA-binding domain superfamily/Winged helix DNA-binding domain"/>
    <property type="match status" value="1"/>
</dbReference>
<keyword evidence="3" id="KW-0804">Transcription</keyword>
<evidence type="ECO:0000259" key="4">
    <source>
        <dbReference type="PROSITE" id="PS50949"/>
    </source>
</evidence>
<dbReference type="PANTHER" id="PTHR44846:SF17">
    <property type="entry name" value="GNTR-FAMILY TRANSCRIPTIONAL REGULATOR"/>
    <property type="match status" value="1"/>
</dbReference>
<accession>A0A1I0LU19</accession>
<dbReference type="PANTHER" id="PTHR44846">
    <property type="entry name" value="MANNOSYL-D-GLYCERATE TRANSPORT/METABOLISM SYSTEM REPRESSOR MNGR-RELATED"/>
    <property type="match status" value="1"/>
</dbReference>
<dbReference type="SMART" id="SM00866">
    <property type="entry name" value="UTRA"/>
    <property type="match status" value="1"/>
</dbReference>
<keyword evidence="1" id="KW-0805">Transcription regulation</keyword>
<name>A0A1I0LU19_9ACTN</name>
<dbReference type="InterPro" id="IPR050679">
    <property type="entry name" value="Bact_HTH_transcr_reg"/>
</dbReference>
<dbReference type="SUPFAM" id="SSF64288">
    <property type="entry name" value="Chorismate lyase-like"/>
    <property type="match status" value="1"/>
</dbReference>
<organism evidence="5 6">
    <name type="scientific">Nonomuraea wenchangensis</name>
    <dbReference type="NCBI Taxonomy" id="568860"/>
    <lineage>
        <taxon>Bacteria</taxon>
        <taxon>Bacillati</taxon>
        <taxon>Actinomycetota</taxon>
        <taxon>Actinomycetes</taxon>
        <taxon>Streptosporangiales</taxon>
        <taxon>Streptosporangiaceae</taxon>
        <taxon>Nonomuraea</taxon>
    </lineage>
</organism>
<dbReference type="CDD" id="cd07377">
    <property type="entry name" value="WHTH_GntR"/>
    <property type="match status" value="1"/>
</dbReference>
<dbReference type="SUPFAM" id="SSF46785">
    <property type="entry name" value="Winged helix' DNA-binding domain"/>
    <property type="match status" value="1"/>
</dbReference>
<dbReference type="GO" id="GO:0003700">
    <property type="term" value="F:DNA-binding transcription factor activity"/>
    <property type="evidence" value="ECO:0007669"/>
    <property type="project" value="InterPro"/>
</dbReference>
<feature type="domain" description="HTH gntR-type" evidence="4">
    <location>
        <begin position="6"/>
        <end position="75"/>
    </location>
</feature>
<evidence type="ECO:0000256" key="2">
    <source>
        <dbReference type="ARBA" id="ARBA00023125"/>
    </source>
</evidence>
<dbReference type="RefSeq" id="WP_091094081.1">
    <property type="nucleotide sequence ID" value="NZ_FOHX01000027.1"/>
</dbReference>
<dbReference type="Pfam" id="PF07702">
    <property type="entry name" value="UTRA"/>
    <property type="match status" value="1"/>
</dbReference>
<dbReference type="Pfam" id="PF00392">
    <property type="entry name" value="GntR"/>
    <property type="match status" value="1"/>
</dbReference>
<dbReference type="GO" id="GO:0045892">
    <property type="term" value="P:negative regulation of DNA-templated transcription"/>
    <property type="evidence" value="ECO:0007669"/>
    <property type="project" value="TreeGrafter"/>
</dbReference>
<dbReference type="STRING" id="568860.SAMN05421811_127113"/>
<gene>
    <name evidence="5" type="ORF">SAMN05421811_127113</name>
</gene>
<dbReference type="InterPro" id="IPR028978">
    <property type="entry name" value="Chorismate_lyase_/UTRA_dom_sf"/>
</dbReference>
<evidence type="ECO:0000313" key="5">
    <source>
        <dbReference type="EMBL" id="SEU46671.1"/>
    </source>
</evidence>
<dbReference type="InterPro" id="IPR000524">
    <property type="entry name" value="Tscrpt_reg_HTH_GntR"/>
</dbReference>
<dbReference type="EMBL" id="FOHX01000027">
    <property type="protein sequence ID" value="SEU46671.1"/>
    <property type="molecule type" value="Genomic_DNA"/>
</dbReference>
<dbReference type="Gene3D" id="3.40.1410.10">
    <property type="entry name" value="Chorismate lyase-like"/>
    <property type="match status" value="1"/>
</dbReference>
<proteinExistence type="predicted"/>
<dbReference type="OrthoDB" id="3525243at2"/>
<dbReference type="AlphaFoldDB" id="A0A1I0LU19"/>
<dbReference type="GO" id="GO:0003677">
    <property type="term" value="F:DNA binding"/>
    <property type="evidence" value="ECO:0007669"/>
    <property type="project" value="UniProtKB-KW"/>
</dbReference>